<evidence type="ECO:0000313" key="11">
    <source>
        <dbReference type="Proteomes" id="UP000076079"/>
    </source>
</evidence>
<protein>
    <recommendedName>
        <fullName evidence="7">N-acetyl-gamma-glutamyl-phosphate reductase</fullName>
        <shortName evidence="7">AGPR</shortName>
        <ecNumber evidence="7">1.2.1.38</ecNumber>
    </recommendedName>
    <alternativeName>
        <fullName evidence="7">N-acetyl-glutamate semialdehyde dehydrogenase</fullName>
        <shortName evidence="7">NAGSA dehydrogenase</shortName>
    </alternativeName>
</protein>
<dbReference type="InterPro" id="IPR000534">
    <property type="entry name" value="Semialdehyde_DH_NAD-bd"/>
</dbReference>
<evidence type="ECO:0000256" key="7">
    <source>
        <dbReference type="HAMAP-Rule" id="MF_00150"/>
    </source>
</evidence>
<dbReference type="KEGG" id="abac:LuPra_00731"/>
<dbReference type="GO" id="GO:0003942">
    <property type="term" value="F:N-acetyl-gamma-glutamyl-phosphate reductase activity"/>
    <property type="evidence" value="ECO:0007669"/>
    <property type="project" value="UniProtKB-UniRule"/>
</dbReference>
<keyword evidence="7" id="KW-0963">Cytoplasm</keyword>
<evidence type="ECO:0000256" key="4">
    <source>
        <dbReference type="ARBA" id="ARBA00022857"/>
    </source>
</evidence>
<dbReference type="PANTHER" id="PTHR32338:SF10">
    <property type="entry name" value="N-ACETYL-GAMMA-GLUTAMYL-PHOSPHATE REDUCTASE, CHLOROPLASTIC-RELATED"/>
    <property type="match status" value="1"/>
</dbReference>
<dbReference type="InterPro" id="IPR023013">
    <property type="entry name" value="AGPR_AS"/>
</dbReference>
<dbReference type="NCBIfam" id="TIGR01850">
    <property type="entry name" value="argC"/>
    <property type="match status" value="1"/>
</dbReference>
<dbReference type="GO" id="GO:0070401">
    <property type="term" value="F:NADP+ binding"/>
    <property type="evidence" value="ECO:0007669"/>
    <property type="project" value="InterPro"/>
</dbReference>
<proteinExistence type="inferred from homology"/>
<dbReference type="SUPFAM" id="SSF51735">
    <property type="entry name" value="NAD(P)-binding Rossmann-fold domains"/>
    <property type="match status" value="1"/>
</dbReference>
<evidence type="ECO:0000256" key="1">
    <source>
        <dbReference type="ARBA" id="ARBA00004862"/>
    </source>
</evidence>
<evidence type="ECO:0000256" key="8">
    <source>
        <dbReference type="PROSITE-ProRule" id="PRU10010"/>
    </source>
</evidence>
<evidence type="ECO:0000256" key="6">
    <source>
        <dbReference type="ARBA" id="ARBA00050557"/>
    </source>
</evidence>
<dbReference type="AlphaFoldDB" id="A0A143PHK1"/>
<dbReference type="Proteomes" id="UP000076079">
    <property type="component" value="Chromosome"/>
</dbReference>
<feature type="active site" evidence="7 8">
    <location>
        <position position="140"/>
    </location>
</feature>
<dbReference type="InterPro" id="IPR000706">
    <property type="entry name" value="AGPR_type-1"/>
</dbReference>
<comment type="function">
    <text evidence="7">Catalyzes the NADPH-dependent reduction of N-acetyl-5-glutamyl phosphate to yield N-acetyl-L-glutamate 5-semialdehyde.</text>
</comment>
<accession>A0A143PHK1</accession>
<dbReference type="SMART" id="SM00859">
    <property type="entry name" value="Semialdhyde_dh"/>
    <property type="match status" value="1"/>
</dbReference>
<dbReference type="GO" id="GO:0051287">
    <property type="term" value="F:NAD binding"/>
    <property type="evidence" value="ECO:0007669"/>
    <property type="project" value="InterPro"/>
</dbReference>
<feature type="domain" description="Semialdehyde dehydrogenase NAD-binding" evidence="9">
    <location>
        <begin position="2"/>
        <end position="132"/>
    </location>
</feature>
<evidence type="ECO:0000313" key="10">
    <source>
        <dbReference type="EMBL" id="AMY07558.1"/>
    </source>
</evidence>
<comment type="pathway">
    <text evidence="1 7">Amino-acid biosynthesis; L-arginine biosynthesis; N(2)-acetyl-L-ornithine from L-glutamate: step 3/4.</text>
</comment>
<name>A0A143PHK1_LUTPR</name>
<evidence type="ECO:0000256" key="2">
    <source>
        <dbReference type="ARBA" id="ARBA00022571"/>
    </source>
</evidence>
<sequence length="322" mass="33933">MVGATGYGGQELVRLLARHPGADLKVALGSSDSDQPRTLPGLARTWDGQITAYHADALAGCEVVFLSAPEAFAATSAAELLARGHRVIDLSGAFRLKDAAQRARFYPATPDPLPDGTVYSLPEFDAAAVPGARLISCPGCYPTAAMLSLLPLARAGLLQGDAIVDAKSGISGAGKGASERTHFSENHGSVAAYALFSHRHTPEMEQALGLPVTFTPHLVPLDRGILSTTYARLVPGVTAAQVANTLRAAYAKAFFVRLTDDRMPEIKHVVHTNFCDIGWKVDEPTGRVIVVAVLDNLLKGAAGQAVQQFNLLCGFPEAEGLL</sequence>
<comment type="subcellular location">
    <subcellularLocation>
        <location evidence="7">Cytoplasm</location>
    </subcellularLocation>
</comment>
<evidence type="ECO:0000256" key="5">
    <source>
        <dbReference type="ARBA" id="ARBA00023002"/>
    </source>
</evidence>
<dbReference type="HAMAP" id="MF_00150">
    <property type="entry name" value="ArgC_type1"/>
    <property type="match status" value="1"/>
</dbReference>
<dbReference type="CDD" id="cd23934">
    <property type="entry name" value="AGPR_1_C"/>
    <property type="match status" value="1"/>
</dbReference>
<keyword evidence="4 7" id="KW-0521">NADP</keyword>
<dbReference type="PANTHER" id="PTHR32338">
    <property type="entry name" value="N-ACETYL-GAMMA-GLUTAMYL-PHOSPHATE REDUCTASE, CHLOROPLASTIC-RELATED-RELATED"/>
    <property type="match status" value="1"/>
</dbReference>
<dbReference type="STRING" id="1855912.LuPra_00731"/>
<dbReference type="SUPFAM" id="SSF55347">
    <property type="entry name" value="Glyceraldehyde-3-phosphate dehydrogenase-like, C-terminal domain"/>
    <property type="match status" value="1"/>
</dbReference>
<dbReference type="Pfam" id="PF01118">
    <property type="entry name" value="Semialdhyde_dh"/>
    <property type="match status" value="1"/>
</dbReference>
<dbReference type="PROSITE" id="PS01224">
    <property type="entry name" value="ARGC"/>
    <property type="match status" value="1"/>
</dbReference>
<organism evidence="10 11">
    <name type="scientific">Luteitalea pratensis</name>
    <dbReference type="NCBI Taxonomy" id="1855912"/>
    <lineage>
        <taxon>Bacteria</taxon>
        <taxon>Pseudomonadati</taxon>
        <taxon>Acidobacteriota</taxon>
        <taxon>Vicinamibacteria</taxon>
        <taxon>Vicinamibacterales</taxon>
        <taxon>Vicinamibacteraceae</taxon>
        <taxon>Luteitalea</taxon>
    </lineage>
</organism>
<dbReference type="InterPro" id="IPR036291">
    <property type="entry name" value="NAD(P)-bd_dom_sf"/>
</dbReference>
<gene>
    <name evidence="7 10" type="primary">argC</name>
    <name evidence="10" type="ORF">LuPra_00731</name>
</gene>
<dbReference type="GO" id="GO:0005737">
    <property type="term" value="C:cytoplasm"/>
    <property type="evidence" value="ECO:0007669"/>
    <property type="project" value="UniProtKB-SubCell"/>
</dbReference>
<dbReference type="Gene3D" id="3.40.50.720">
    <property type="entry name" value="NAD(P)-binding Rossmann-like Domain"/>
    <property type="match status" value="1"/>
</dbReference>
<comment type="catalytic activity">
    <reaction evidence="6 7">
        <text>N-acetyl-L-glutamate 5-semialdehyde + phosphate + NADP(+) = N-acetyl-L-glutamyl 5-phosphate + NADPH + H(+)</text>
        <dbReference type="Rhea" id="RHEA:21588"/>
        <dbReference type="ChEBI" id="CHEBI:15378"/>
        <dbReference type="ChEBI" id="CHEBI:29123"/>
        <dbReference type="ChEBI" id="CHEBI:43474"/>
        <dbReference type="ChEBI" id="CHEBI:57783"/>
        <dbReference type="ChEBI" id="CHEBI:57936"/>
        <dbReference type="ChEBI" id="CHEBI:58349"/>
        <dbReference type="EC" id="1.2.1.38"/>
    </reaction>
</comment>
<reference evidence="10 11" key="1">
    <citation type="journal article" date="2016" name="Genome Announc.">
        <title>First Complete Genome Sequence of a Subdivision 6 Acidobacterium Strain.</title>
        <authorList>
            <person name="Huang S."/>
            <person name="Vieira S."/>
            <person name="Bunk B."/>
            <person name="Riedel T."/>
            <person name="Sproer C."/>
            <person name="Overmann J."/>
        </authorList>
    </citation>
    <scope>NUCLEOTIDE SEQUENCE [LARGE SCALE GENOMIC DNA]</scope>
    <source>
        <strain evidence="11">DSM 100886 HEG_-6_39</strain>
    </source>
</reference>
<dbReference type="UniPathway" id="UPA00068">
    <property type="reaction ID" value="UER00108"/>
</dbReference>
<evidence type="ECO:0000256" key="3">
    <source>
        <dbReference type="ARBA" id="ARBA00022605"/>
    </source>
</evidence>
<dbReference type="InterPro" id="IPR058924">
    <property type="entry name" value="AGPR_dimerisation_dom"/>
</dbReference>
<dbReference type="InterPro" id="IPR050085">
    <property type="entry name" value="AGPR"/>
</dbReference>
<evidence type="ECO:0000259" key="9">
    <source>
        <dbReference type="SMART" id="SM00859"/>
    </source>
</evidence>
<comment type="similarity">
    <text evidence="7">Belongs to the NAGSA dehydrogenase family. Type 1 subfamily.</text>
</comment>
<dbReference type="PATRIC" id="fig|1813736.3.peg.766"/>
<dbReference type="Gene3D" id="3.30.360.10">
    <property type="entry name" value="Dihydrodipicolinate Reductase, domain 2"/>
    <property type="match status" value="1"/>
</dbReference>
<dbReference type="GO" id="GO:0006526">
    <property type="term" value="P:L-arginine biosynthetic process"/>
    <property type="evidence" value="ECO:0007669"/>
    <property type="project" value="UniProtKB-UniRule"/>
</dbReference>
<keyword evidence="2 7" id="KW-0055">Arginine biosynthesis</keyword>
<keyword evidence="5 7" id="KW-0560">Oxidoreductase</keyword>
<keyword evidence="3 7" id="KW-0028">Amino-acid biosynthesis</keyword>
<reference evidence="11" key="2">
    <citation type="submission" date="2016-04" db="EMBL/GenBank/DDBJ databases">
        <title>First Complete Genome Sequence of a Subdivision 6 Acidobacterium.</title>
        <authorList>
            <person name="Huang S."/>
            <person name="Vieira S."/>
            <person name="Bunk B."/>
            <person name="Riedel T."/>
            <person name="Sproeer C."/>
            <person name="Overmann J."/>
        </authorList>
    </citation>
    <scope>NUCLEOTIDE SEQUENCE [LARGE SCALE GENOMIC DNA]</scope>
    <source>
        <strain evidence="11">DSM 100886 HEG_-6_39</strain>
    </source>
</reference>
<dbReference type="EC" id="1.2.1.38" evidence="7"/>
<dbReference type="EMBL" id="CP015136">
    <property type="protein sequence ID" value="AMY07558.1"/>
    <property type="molecule type" value="Genomic_DNA"/>
</dbReference>
<keyword evidence="11" id="KW-1185">Reference proteome</keyword>
<dbReference type="FunFam" id="3.30.360.10:FF:000014">
    <property type="entry name" value="N-acetyl-gamma-glutamyl-phosphate reductase"/>
    <property type="match status" value="1"/>
</dbReference>
<dbReference type="Pfam" id="PF22698">
    <property type="entry name" value="Semialdhyde_dhC_1"/>
    <property type="match status" value="1"/>
</dbReference>
<dbReference type="CDD" id="cd17895">
    <property type="entry name" value="AGPR_1_N"/>
    <property type="match status" value="1"/>
</dbReference>